<dbReference type="Pfam" id="PF22022">
    <property type="entry name" value="Phage_int_M"/>
    <property type="match status" value="1"/>
</dbReference>
<dbReference type="InterPro" id="IPR011010">
    <property type="entry name" value="DNA_brk_join_enz"/>
</dbReference>
<evidence type="ECO:0000256" key="1">
    <source>
        <dbReference type="ARBA" id="ARBA00008857"/>
    </source>
</evidence>
<dbReference type="PROSITE" id="PS51898">
    <property type="entry name" value="TYR_RECOMBINASE"/>
    <property type="match status" value="1"/>
</dbReference>
<evidence type="ECO:0000256" key="2">
    <source>
        <dbReference type="ARBA" id="ARBA00022908"/>
    </source>
</evidence>
<comment type="similarity">
    <text evidence="1">Belongs to the 'phage' integrase family.</text>
</comment>
<keyword evidence="4" id="KW-0233">DNA recombination</keyword>
<dbReference type="Gene3D" id="1.10.443.10">
    <property type="entry name" value="Intergrase catalytic core"/>
    <property type="match status" value="1"/>
</dbReference>
<dbReference type="Proteomes" id="UP000664835">
    <property type="component" value="Unassembled WGS sequence"/>
</dbReference>
<evidence type="ECO:0000256" key="4">
    <source>
        <dbReference type="ARBA" id="ARBA00023172"/>
    </source>
</evidence>
<dbReference type="Pfam" id="PF00589">
    <property type="entry name" value="Phage_integrase"/>
    <property type="match status" value="1"/>
</dbReference>
<feature type="domain" description="Core-binding (CB)" evidence="7">
    <location>
        <begin position="103"/>
        <end position="184"/>
    </location>
</feature>
<keyword evidence="3 5" id="KW-0238">DNA-binding</keyword>
<dbReference type="Gene3D" id="1.10.150.130">
    <property type="match status" value="1"/>
</dbReference>
<dbReference type="Pfam" id="PF13356">
    <property type="entry name" value="Arm-DNA-bind_3"/>
    <property type="match status" value="1"/>
</dbReference>
<gene>
    <name evidence="8" type="ORF">J3998_12015</name>
</gene>
<keyword evidence="2" id="KW-0229">DNA integration</keyword>
<accession>A0ABS3Q8N8</accession>
<dbReference type="InterPro" id="IPR038488">
    <property type="entry name" value="Integrase_DNA-bd_sf"/>
</dbReference>
<name>A0ABS3Q8N8_9GAMM</name>
<dbReference type="CDD" id="cd00801">
    <property type="entry name" value="INT_P4_C"/>
    <property type="match status" value="1"/>
</dbReference>
<dbReference type="InterPro" id="IPR010998">
    <property type="entry name" value="Integrase_recombinase_N"/>
</dbReference>
<dbReference type="PANTHER" id="PTHR30629">
    <property type="entry name" value="PROPHAGE INTEGRASE"/>
    <property type="match status" value="1"/>
</dbReference>
<dbReference type="InterPro" id="IPR050808">
    <property type="entry name" value="Phage_Integrase"/>
</dbReference>
<keyword evidence="9" id="KW-1185">Reference proteome</keyword>
<sequence length="421" mass="47599">MPLTDTQIKKAKSNGKVQKLNDGDGLRLEISKAGTKSFKYRIRANGKDTNITLGLYPPMTLAEARAKRDEVKAAVRQGIDPIKCKRDAKLKQLAVEQAEQQRITFSQLFEQWHDHNESEWNYKYATDIRNRITQHLLPVLGDLFIDEITPQQIIYALKQMEAKGLGDSIKKVKQYASRIFRYGVGLGLCAVDPVRDIPAADIFKKPKKENLSHLTKPQDLYQLLNAIDAYLGDISTATALKLAPHVFLRPSELAGLRWDEVTLTKTKIGDATLEHGAVLIEWERMKMKRPHVVPLSKQAKELLQTMEAFKDSSAFVFPSPRNPNRPIHRDSLGAGLKRIGFNGKQTAHGFRHTASTLLNEQGFNRDHIEKQLAHEAGDVRHDYNKAEYLKQRATMMQAWSDYLDGLKAGADVVPINHHKKG</sequence>
<dbReference type="PANTHER" id="PTHR30629:SF2">
    <property type="entry name" value="PROPHAGE INTEGRASE INTS-RELATED"/>
    <property type="match status" value="1"/>
</dbReference>
<dbReference type="InterPro" id="IPR013762">
    <property type="entry name" value="Integrase-like_cat_sf"/>
</dbReference>
<evidence type="ECO:0000259" key="7">
    <source>
        <dbReference type="PROSITE" id="PS51900"/>
    </source>
</evidence>
<proteinExistence type="inferred from homology"/>
<dbReference type="PROSITE" id="PS51900">
    <property type="entry name" value="CB"/>
    <property type="match status" value="1"/>
</dbReference>
<dbReference type="RefSeq" id="WP_208150914.1">
    <property type="nucleotide sequence ID" value="NZ_JAGETV010000035.1"/>
</dbReference>
<reference evidence="8 9" key="1">
    <citation type="submission" date="2021-03" db="EMBL/GenBank/DDBJ databases">
        <title>Thiomicrorhabdus sp.nov.,novel sulfur-oxidizing bacteria isolated from coastal sediment.</title>
        <authorList>
            <person name="Liu X."/>
        </authorList>
    </citation>
    <scope>NUCLEOTIDE SEQUENCE [LARGE SCALE GENOMIC DNA]</scope>
    <source>
        <strain evidence="8 9">6S2-11</strain>
    </source>
</reference>
<organism evidence="8 9">
    <name type="scientific">Thiomicrorhabdus marina</name>
    <dbReference type="NCBI Taxonomy" id="2818442"/>
    <lineage>
        <taxon>Bacteria</taxon>
        <taxon>Pseudomonadati</taxon>
        <taxon>Pseudomonadota</taxon>
        <taxon>Gammaproteobacteria</taxon>
        <taxon>Thiotrichales</taxon>
        <taxon>Piscirickettsiaceae</taxon>
        <taxon>Thiomicrorhabdus</taxon>
    </lineage>
</organism>
<protein>
    <submittedName>
        <fullName evidence="8">Tyrosine-type recombinase/integrase</fullName>
    </submittedName>
</protein>
<evidence type="ECO:0000256" key="5">
    <source>
        <dbReference type="PROSITE-ProRule" id="PRU01248"/>
    </source>
</evidence>
<evidence type="ECO:0000313" key="9">
    <source>
        <dbReference type="Proteomes" id="UP000664835"/>
    </source>
</evidence>
<dbReference type="InterPro" id="IPR002104">
    <property type="entry name" value="Integrase_catalytic"/>
</dbReference>
<dbReference type="InterPro" id="IPR044068">
    <property type="entry name" value="CB"/>
</dbReference>
<dbReference type="InterPro" id="IPR025166">
    <property type="entry name" value="Integrase_DNA_bind_dom"/>
</dbReference>
<evidence type="ECO:0000259" key="6">
    <source>
        <dbReference type="PROSITE" id="PS51898"/>
    </source>
</evidence>
<dbReference type="SUPFAM" id="SSF56349">
    <property type="entry name" value="DNA breaking-rejoining enzymes"/>
    <property type="match status" value="1"/>
</dbReference>
<feature type="domain" description="Tyr recombinase" evidence="6">
    <location>
        <begin position="209"/>
        <end position="396"/>
    </location>
</feature>
<comment type="caution">
    <text evidence="8">The sequence shown here is derived from an EMBL/GenBank/DDBJ whole genome shotgun (WGS) entry which is preliminary data.</text>
</comment>
<dbReference type="EMBL" id="JAGETV010000035">
    <property type="protein sequence ID" value="MBO1928299.1"/>
    <property type="molecule type" value="Genomic_DNA"/>
</dbReference>
<dbReference type="Gene3D" id="3.30.160.390">
    <property type="entry name" value="Integrase, DNA-binding domain"/>
    <property type="match status" value="1"/>
</dbReference>
<dbReference type="InterPro" id="IPR053876">
    <property type="entry name" value="Phage_int_M"/>
</dbReference>
<evidence type="ECO:0000256" key="3">
    <source>
        <dbReference type="ARBA" id="ARBA00023125"/>
    </source>
</evidence>
<evidence type="ECO:0000313" key="8">
    <source>
        <dbReference type="EMBL" id="MBO1928299.1"/>
    </source>
</evidence>